<sequence>MLRSGLYSGFLPRWGDELFPKNPRLEIINGNFRRTDLMIGRTMKEGVVQSVNRPVSDSVEVDCASDNVSSGVANTSTVDPAPVVEDFNQ</sequence>
<feature type="compositionally biased region" description="Polar residues" evidence="1">
    <location>
        <begin position="69"/>
        <end position="78"/>
    </location>
</feature>
<gene>
    <name evidence="2" type="ORF">AVEN_215486_1</name>
</gene>
<proteinExistence type="predicted"/>
<feature type="non-terminal residue" evidence="2">
    <location>
        <position position="89"/>
    </location>
</feature>
<evidence type="ECO:0000313" key="3">
    <source>
        <dbReference type="Proteomes" id="UP000499080"/>
    </source>
</evidence>
<reference evidence="2 3" key="1">
    <citation type="journal article" date="2019" name="Sci. Rep.">
        <title>Orb-weaving spider Araneus ventricosus genome elucidates the spidroin gene catalogue.</title>
        <authorList>
            <person name="Kono N."/>
            <person name="Nakamura H."/>
            <person name="Ohtoshi R."/>
            <person name="Moran D.A.P."/>
            <person name="Shinohara A."/>
            <person name="Yoshida Y."/>
            <person name="Fujiwara M."/>
            <person name="Mori M."/>
            <person name="Tomita M."/>
            <person name="Arakawa K."/>
        </authorList>
    </citation>
    <scope>NUCLEOTIDE SEQUENCE [LARGE SCALE GENOMIC DNA]</scope>
</reference>
<accession>A0A4Y2LVD1</accession>
<protein>
    <submittedName>
        <fullName evidence="2">Uncharacterized protein</fullName>
    </submittedName>
</protein>
<evidence type="ECO:0000313" key="2">
    <source>
        <dbReference type="EMBL" id="GBN18060.1"/>
    </source>
</evidence>
<evidence type="ECO:0000256" key="1">
    <source>
        <dbReference type="SAM" id="MobiDB-lite"/>
    </source>
</evidence>
<name>A0A4Y2LVD1_ARAVE</name>
<comment type="caution">
    <text evidence="2">The sequence shown here is derived from an EMBL/GenBank/DDBJ whole genome shotgun (WGS) entry which is preliminary data.</text>
</comment>
<dbReference type="AlphaFoldDB" id="A0A4Y2LVD1"/>
<dbReference type="Proteomes" id="UP000499080">
    <property type="component" value="Unassembled WGS sequence"/>
</dbReference>
<dbReference type="EMBL" id="BGPR01120237">
    <property type="protein sequence ID" value="GBN18060.1"/>
    <property type="molecule type" value="Genomic_DNA"/>
</dbReference>
<organism evidence="2 3">
    <name type="scientific">Araneus ventricosus</name>
    <name type="common">Orbweaver spider</name>
    <name type="synonym">Epeira ventricosa</name>
    <dbReference type="NCBI Taxonomy" id="182803"/>
    <lineage>
        <taxon>Eukaryota</taxon>
        <taxon>Metazoa</taxon>
        <taxon>Ecdysozoa</taxon>
        <taxon>Arthropoda</taxon>
        <taxon>Chelicerata</taxon>
        <taxon>Arachnida</taxon>
        <taxon>Araneae</taxon>
        <taxon>Araneomorphae</taxon>
        <taxon>Entelegynae</taxon>
        <taxon>Araneoidea</taxon>
        <taxon>Araneidae</taxon>
        <taxon>Araneus</taxon>
    </lineage>
</organism>
<keyword evidence="3" id="KW-1185">Reference proteome</keyword>
<feature type="region of interest" description="Disordered" evidence="1">
    <location>
        <begin position="69"/>
        <end position="89"/>
    </location>
</feature>
<dbReference type="OrthoDB" id="9000293at2759"/>